<dbReference type="InterPro" id="IPR002491">
    <property type="entry name" value="ABC_transptr_periplasmic_BD"/>
</dbReference>
<gene>
    <name evidence="2" type="ORF">HW347_07265</name>
</gene>
<accession>A0ABS5WCC6</accession>
<dbReference type="PANTHER" id="PTHR42860">
    <property type="entry name" value="VITAMIN B12-BINDING PROTEIN"/>
    <property type="match status" value="1"/>
</dbReference>
<name>A0ABS5WCC6_9FLAO</name>
<dbReference type="Gene3D" id="3.40.50.1980">
    <property type="entry name" value="Nitrogenase molybdenum iron protein domain"/>
    <property type="match status" value="2"/>
</dbReference>
<dbReference type="Pfam" id="PF01497">
    <property type="entry name" value="Peripla_BP_2"/>
    <property type="match status" value="1"/>
</dbReference>
<comment type="caution">
    <text evidence="2">The sequence shown here is derived from an EMBL/GenBank/DDBJ whole genome shotgun (WGS) entry which is preliminary data.</text>
</comment>
<dbReference type="InterPro" id="IPR051030">
    <property type="entry name" value="Vitamin_B12-ABC_binding"/>
</dbReference>
<reference evidence="2 3" key="1">
    <citation type="submission" date="2020-06" db="EMBL/GenBank/DDBJ databases">
        <authorList>
            <person name="Isaeva M.P."/>
            <person name="Chernysheva N.Y."/>
        </authorList>
    </citation>
    <scope>NUCLEOTIDE SEQUENCE [LARGE SCALE GENOMIC DNA]</scope>
    <source>
        <strain evidence="2 3">KMM 6746</strain>
    </source>
</reference>
<feature type="domain" description="Fe/B12 periplasmic-binding" evidence="1">
    <location>
        <begin position="3"/>
        <end position="291"/>
    </location>
</feature>
<reference evidence="3" key="2">
    <citation type="submission" date="2023-07" db="EMBL/GenBank/DDBJ databases">
        <title>Zobellia barbeyronii sp. nov., a new marine flavobacterium, isolated from green and red algae.</title>
        <authorList>
            <person name="Nedashkovskaya O.I."/>
            <person name="Otstavnykh N."/>
            <person name="Zhukova N."/>
            <person name="Guzev K."/>
            <person name="Chausova V."/>
            <person name="Tekutyeva L."/>
            <person name="Mikhailov V."/>
            <person name="Isaeva M."/>
        </authorList>
    </citation>
    <scope>NUCLEOTIDE SEQUENCE [LARGE SCALE GENOMIC DNA]</scope>
    <source>
        <strain evidence="3">KMM 6746</strain>
    </source>
</reference>
<evidence type="ECO:0000313" key="3">
    <source>
        <dbReference type="Proteomes" id="UP000740413"/>
    </source>
</evidence>
<protein>
    <submittedName>
        <fullName evidence="2">ABC transporter substrate-binding protein</fullName>
    </submittedName>
</protein>
<organism evidence="2 3">
    <name type="scientific">Zobellia barbeyronii</name>
    <dbReference type="NCBI Taxonomy" id="2748009"/>
    <lineage>
        <taxon>Bacteria</taxon>
        <taxon>Pseudomonadati</taxon>
        <taxon>Bacteroidota</taxon>
        <taxon>Flavobacteriia</taxon>
        <taxon>Flavobacteriales</taxon>
        <taxon>Flavobacteriaceae</taxon>
        <taxon>Zobellia</taxon>
    </lineage>
</organism>
<dbReference type="Proteomes" id="UP000740413">
    <property type="component" value="Unassembled WGS sequence"/>
</dbReference>
<dbReference type="PROSITE" id="PS50983">
    <property type="entry name" value="FE_B12_PBP"/>
    <property type="match status" value="1"/>
</dbReference>
<proteinExistence type="predicted"/>
<sequence length="308" mass="34766">MLKVCSFMPAVTQMLYDMGLQEHLYGITFECPPQALKEKKPVVRCILEGKNYTSKQIDVFFSESKKEGKKLYYVDEQALAEIAPDIIFTQDMCDVCQIDTECTAAAVANLDKQPELISISPMGFDDVFQNAVTIAKALDKEEVAYAYLIKLNDRVNHVMDTIIASKAPKKRVLLLEWLEPIYNCGHWIPHQIDFAGGVDMLSNPSGNSGVISWEDILAYNPEVIVIAPCGFSMKRTMTEMHLLLLKDGWNSLEAVQNQQVFITDFDLFTQSSAGTLVDGIELLAGLFHPEVISVPTRLKRKYQKFYEF</sequence>
<dbReference type="SUPFAM" id="SSF53807">
    <property type="entry name" value="Helical backbone' metal receptor"/>
    <property type="match status" value="1"/>
</dbReference>
<dbReference type="PANTHER" id="PTHR42860:SF1">
    <property type="entry name" value="VITAMIN B12-BINDING PROTEIN"/>
    <property type="match status" value="1"/>
</dbReference>
<evidence type="ECO:0000259" key="1">
    <source>
        <dbReference type="PROSITE" id="PS50983"/>
    </source>
</evidence>
<keyword evidence="3" id="KW-1185">Reference proteome</keyword>
<dbReference type="RefSeq" id="WP_214611231.1">
    <property type="nucleotide sequence ID" value="NZ_JACATN010000002.1"/>
</dbReference>
<evidence type="ECO:0000313" key="2">
    <source>
        <dbReference type="EMBL" id="MBT2161059.1"/>
    </source>
</evidence>
<dbReference type="EMBL" id="JACATN010000002">
    <property type="protein sequence ID" value="MBT2161059.1"/>
    <property type="molecule type" value="Genomic_DNA"/>
</dbReference>